<comment type="caution">
    <text evidence="7">The sequence shown here is derived from an EMBL/GenBank/DDBJ whole genome shotgun (WGS) entry which is preliminary data.</text>
</comment>
<feature type="domain" description="SOCS box" evidence="6">
    <location>
        <begin position="135"/>
        <end position="181"/>
    </location>
</feature>
<evidence type="ECO:0000256" key="1">
    <source>
        <dbReference type="ARBA" id="ARBA00004906"/>
    </source>
</evidence>
<keyword evidence="4 5" id="KW-0040">ANK repeat</keyword>
<dbReference type="Proteomes" id="UP001476798">
    <property type="component" value="Unassembled WGS sequence"/>
</dbReference>
<dbReference type="SUPFAM" id="SSF48403">
    <property type="entry name" value="Ankyrin repeat"/>
    <property type="match status" value="1"/>
</dbReference>
<accession>A0ABV0PGP1</accession>
<dbReference type="Gene3D" id="1.25.40.20">
    <property type="entry name" value="Ankyrin repeat-containing domain"/>
    <property type="match status" value="1"/>
</dbReference>
<dbReference type="Gene3D" id="1.10.750.20">
    <property type="entry name" value="SOCS box"/>
    <property type="match status" value="1"/>
</dbReference>
<sequence>MWWLWTPSHRCTRPAYVGRPSVCSCCWTLEPSSDCVKLLIAMGACLEAYDLYYGTPLHVACVNAHTNCVKVLLNAGAKVNAARLHETPLHHAAKHMRVEMIEILVEFGANIYARDQHNRKPVDYTTPGSPSKACLQFYETTPMTLQQLSRLAVRRKLGTTALSVIAQLDIPKLIISYLCYQ</sequence>
<dbReference type="SMART" id="SM00969">
    <property type="entry name" value="SOCS_box"/>
    <property type="match status" value="1"/>
</dbReference>
<evidence type="ECO:0000259" key="6">
    <source>
        <dbReference type="PROSITE" id="PS50225"/>
    </source>
</evidence>
<evidence type="ECO:0000313" key="7">
    <source>
        <dbReference type="EMBL" id="MEQ2182656.1"/>
    </source>
</evidence>
<keyword evidence="8" id="KW-1185">Reference proteome</keyword>
<dbReference type="Pfam" id="PF12796">
    <property type="entry name" value="Ank_2"/>
    <property type="match status" value="1"/>
</dbReference>
<evidence type="ECO:0000256" key="2">
    <source>
        <dbReference type="ARBA" id="ARBA00005949"/>
    </source>
</evidence>
<dbReference type="InterPro" id="IPR051573">
    <property type="entry name" value="Ankyrin-SOCS_box_domain"/>
</dbReference>
<dbReference type="Pfam" id="PF07525">
    <property type="entry name" value="SOCS_box"/>
    <property type="match status" value="1"/>
</dbReference>
<dbReference type="InterPro" id="IPR001496">
    <property type="entry name" value="SOCS_box"/>
</dbReference>
<protein>
    <recommendedName>
        <fullName evidence="6">SOCS box domain-containing protein</fullName>
    </recommendedName>
</protein>
<dbReference type="EMBL" id="JAHRIO010072723">
    <property type="protein sequence ID" value="MEQ2182656.1"/>
    <property type="molecule type" value="Genomic_DNA"/>
</dbReference>
<dbReference type="PANTHER" id="PTHR24136">
    <property type="entry name" value="SOWAH (DROSOPHILA) HOMOLOG"/>
    <property type="match status" value="1"/>
</dbReference>
<organism evidence="7 8">
    <name type="scientific">Goodea atripinnis</name>
    <dbReference type="NCBI Taxonomy" id="208336"/>
    <lineage>
        <taxon>Eukaryota</taxon>
        <taxon>Metazoa</taxon>
        <taxon>Chordata</taxon>
        <taxon>Craniata</taxon>
        <taxon>Vertebrata</taxon>
        <taxon>Euteleostomi</taxon>
        <taxon>Actinopterygii</taxon>
        <taxon>Neopterygii</taxon>
        <taxon>Teleostei</taxon>
        <taxon>Neoteleostei</taxon>
        <taxon>Acanthomorphata</taxon>
        <taxon>Ovalentaria</taxon>
        <taxon>Atherinomorphae</taxon>
        <taxon>Cyprinodontiformes</taxon>
        <taxon>Goodeidae</taxon>
        <taxon>Goodea</taxon>
    </lineage>
</organism>
<dbReference type="InterPro" id="IPR036770">
    <property type="entry name" value="Ankyrin_rpt-contain_sf"/>
</dbReference>
<evidence type="ECO:0000313" key="8">
    <source>
        <dbReference type="Proteomes" id="UP001476798"/>
    </source>
</evidence>
<name>A0ABV0PGP1_9TELE</name>
<dbReference type="SMART" id="SM00248">
    <property type="entry name" value="ANK"/>
    <property type="match status" value="3"/>
</dbReference>
<dbReference type="SUPFAM" id="SSF158235">
    <property type="entry name" value="SOCS box-like"/>
    <property type="match status" value="1"/>
</dbReference>
<feature type="repeat" description="ANK" evidence="5">
    <location>
        <begin position="52"/>
        <end position="84"/>
    </location>
</feature>
<feature type="repeat" description="ANK" evidence="5">
    <location>
        <begin position="84"/>
        <end position="116"/>
    </location>
</feature>
<evidence type="ECO:0000256" key="4">
    <source>
        <dbReference type="ARBA" id="ARBA00023043"/>
    </source>
</evidence>
<dbReference type="PROSITE" id="PS50225">
    <property type="entry name" value="SOCS"/>
    <property type="match status" value="1"/>
</dbReference>
<comment type="pathway">
    <text evidence="1">Protein modification; protein ubiquitination.</text>
</comment>
<dbReference type="PANTHER" id="PTHR24136:SF53">
    <property type="entry name" value="ANKYRIN REPEAT AND SOCS BOX CONTAINING 13"/>
    <property type="match status" value="1"/>
</dbReference>
<dbReference type="PROSITE" id="PS50297">
    <property type="entry name" value="ANK_REP_REGION"/>
    <property type="match status" value="2"/>
</dbReference>
<dbReference type="InterPro" id="IPR002110">
    <property type="entry name" value="Ankyrin_rpt"/>
</dbReference>
<gene>
    <name evidence="7" type="ORF">GOODEAATRI_024532</name>
</gene>
<dbReference type="PROSITE" id="PS50088">
    <property type="entry name" value="ANK_REPEAT"/>
    <property type="match status" value="2"/>
</dbReference>
<keyword evidence="3" id="KW-0677">Repeat</keyword>
<dbReference type="InterPro" id="IPR036036">
    <property type="entry name" value="SOCS_box-like_dom_sf"/>
</dbReference>
<proteinExistence type="inferred from homology"/>
<comment type="similarity">
    <text evidence="2">Belongs to the ankyrin SOCS box (ASB) family.</text>
</comment>
<reference evidence="7 8" key="1">
    <citation type="submission" date="2021-06" db="EMBL/GenBank/DDBJ databases">
        <authorList>
            <person name="Palmer J.M."/>
        </authorList>
    </citation>
    <scope>NUCLEOTIDE SEQUENCE [LARGE SCALE GENOMIC DNA]</scope>
    <source>
        <strain evidence="7 8">GA_2019</strain>
        <tissue evidence="7">Muscle</tissue>
    </source>
</reference>
<evidence type="ECO:0000256" key="3">
    <source>
        <dbReference type="ARBA" id="ARBA00022737"/>
    </source>
</evidence>
<evidence type="ECO:0000256" key="5">
    <source>
        <dbReference type="PROSITE-ProRule" id="PRU00023"/>
    </source>
</evidence>